<dbReference type="NCBIfam" id="TIGR01451">
    <property type="entry name" value="B_ant_repeat"/>
    <property type="match status" value="7"/>
</dbReference>
<dbReference type="PANTHER" id="PTHR34819:SF3">
    <property type="entry name" value="CELL SURFACE PROTEIN"/>
    <property type="match status" value="1"/>
</dbReference>
<dbReference type="InterPro" id="IPR033764">
    <property type="entry name" value="Sdr_B"/>
</dbReference>
<evidence type="ECO:0000256" key="4">
    <source>
        <dbReference type="SAM" id="MobiDB-lite"/>
    </source>
</evidence>
<feature type="region of interest" description="Disordered" evidence="4">
    <location>
        <begin position="1404"/>
        <end position="1425"/>
    </location>
</feature>
<gene>
    <name evidence="7" type="ORF">Pla52o_38210</name>
</gene>
<feature type="domain" description="DUF11" evidence="5">
    <location>
        <begin position="1305"/>
        <end position="1422"/>
    </location>
</feature>
<dbReference type="GO" id="GO:0005576">
    <property type="term" value="C:extracellular region"/>
    <property type="evidence" value="ECO:0007669"/>
    <property type="project" value="UniProtKB-SubCell"/>
</dbReference>
<feature type="domain" description="DUF11" evidence="5">
    <location>
        <begin position="793"/>
        <end position="912"/>
    </location>
</feature>
<comment type="subcellular location">
    <subcellularLocation>
        <location evidence="1">Secreted</location>
    </subcellularLocation>
</comment>
<feature type="region of interest" description="Disordered" evidence="4">
    <location>
        <begin position="474"/>
        <end position="494"/>
    </location>
</feature>
<reference evidence="7 8" key="1">
    <citation type="submission" date="2019-02" db="EMBL/GenBank/DDBJ databases">
        <title>Deep-cultivation of Planctomycetes and their phenomic and genomic characterization uncovers novel biology.</title>
        <authorList>
            <person name="Wiegand S."/>
            <person name="Jogler M."/>
            <person name="Boedeker C."/>
            <person name="Pinto D."/>
            <person name="Vollmers J."/>
            <person name="Rivas-Marin E."/>
            <person name="Kohn T."/>
            <person name="Peeters S.H."/>
            <person name="Heuer A."/>
            <person name="Rast P."/>
            <person name="Oberbeckmann S."/>
            <person name="Bunk B."/>
            <person name="Jeske O."/>
            <person name="Meyerdierks A."/>
            <person name="Storesund J.E."/>
            <person name="Kallscheuer N."/>
            <person name="Luecker S."/>
            <person name="Lage O.M."/>
            <person name="Pohl T."/>
            <person name="Merkel B.J."/>
            <person name="Hornburger P."/>
            <person name="Mueller R.-W."/>
            <person name="Bruemmer F."/>
            <person name="Labrenz M."/>
            <person name="Spormann A.M."/>
            <person name="Op Den Camp H."/>
            <person name="Overmann J."/>
            <person name="Amann R."/>
            <person name="Jetten M.S.M."/>
            <person name="Mascher T."/>
            <person name="Medema M.H."/>
            <person name="Devos D.P."/>
            <person name="Kaster A.-K."/>
            <person name="Ovreas L."/>
            <person name="Rohde M."/>
            <person name="Galperin M.Y."/>
            <person name="Jogler C."/>
        </authorList>
    </citation>
    <scope>NUCLEOTIDE SEQUENCE [LARGE SCALE GENOMIC DNA]</scope>
    <source>
        <strain evidence="7 8">Pla52o</strain>
    </source>
</reference>
<dbReference type="EMBL" id="SJPT01000006">
    <property type="protein sequence ID" value="TWU21634.1"/>
    <property type="molecule type" value="Genomic_DNA"/>
</dbReference>
<evidence type="ECO:0000256" key="2">
    <source>
        <dbReference type="ARBA" id="ARBA00022525"/>
    </source>
</evidence>
<dbReference type="OrthoDB" id="158862at2"/>
<feature type="domain" description="DUF11" evidence="5">
    <location>
        <begin position="1177"/>
        <end position="1297"/>
    </location>
</feature>
<sequence length="1558" mass="157693">MMVFQRLINRLGRKSKATARKTSNRRLLMEHLTRRELMAVDLGAISGIAFTDADGNGQLDAGEIRLEGVQVQLYRDSGAGNAGTLVTAGANADPLVLTDTTDNSTPAGAGQPVKVPGEFRFEGLAAGDYFVVQSAVAGQTAPAPTLVTISAAEAAGLQTQLIDDFATTAVSVLANAANPTNTDSTAASEAIGGSRDIQAVRSSGSGNILVEVDTGQDALTISSGGGGVGTAMVQYDGADNSIALDAVGLGNVSLSGETPLDPTDPSGAQRQFPGAGLFVRTRAADAGEQLTIRVYSDAVNFSETVVPVPVDATNFLETFVRFDSFTVIGGTGADFRNVGAIEALSNLTGDNDIRVSIVEALRPTPKTSNLANIVPLSLAGEIFVDNGVIQTPNDGTRPGRNNGTRDAGEPIFTNDVTVHLYRADQTPGTDTPIATTIAANGVYSFDNLAPGDYVVVIPQTMLDSGGPLFGYDSSLGTAAAPDPNNDDNSDDNGVRVDGVGIVSGAITLASGTEPTNDGDDENTNSTLDFGVVPQIDLAITKTLVGAPPANVDAGSTAIFDIVVNNNGPLTATDVRIQDLIPAGLTFVRTQNGPAGMSQNVNGANLEAIVGTIASSGQISFQIVTTVDVDGLTNITNTATVTGAEFDFDTSNNSSDADVIVDPVFDVVVTKTVDDNTVKPTDTVTYTVTLTNDGPSTANGVVLSDVVPTGLTFVSGTMNGNDATLSGSTVSFPAIDVIPGAANAVTATLVFTVDALTTGEITNTATVPDMSAAGENDITNNSDDAVITVSPDFDIVVDKTSDVTTVKPNDTVIYTVTLTNDGPSTANNVVLTDAIPAGLTLVSAVMDGTDGTASGGNVTFPGISLASGAANAVTATLTFTVKADAAGEIVNTASVPDMSADGENDITNNSDDAPITVTPEFDVVVDKTINVTNAKPNDTVIYTVTLTNDGPSTAANVVLTDAVPAGLTFVSGSLDGQAGTLNGNNVTFPAISIASGAANAATATLTFTVNADASGQIINSASVPDMSADGENDITNNSDDATLSISADFDIVVEKTVDNATAKPNDTLVYTVTLTNEGPSGATNVVLTDVVPTGLTFVSGTLNGVNGTLSNGIVTFDAIDLDSGVANAATATLTFTVNAGTSGQIVNTASVPDMSAAGENDITNNSDSVPVTIQPDFDIIVDKTVNNATPTPGSNVTYTVTLTNDGPSTANGVVLSDAVPSGLTFVSGTLNGQAGTLTGSNVTFPAVNVLAGTGNALTATLVFTVNGTASGQIVNTAQVPDMSANGENDVTNNSDDAVITVTPIADLAVTKTVDKSNAQIGDTLTYTVTVTNNGPSPANAVQAVDTLPAGVTFVSGTGPNSTALSASNGVVTVPGGTLASGASFTFTINATVNSGTTADQVNNVSVSTSTSDPDSTNNSASATTGVDPATSRVDGFVFIDANNNKIFDAGETPVEGVQISLTGTDAFGNPVNLTDTTDANGQYAFESLLAGSAYRLQRVDRPSTLRDGGEQAGTNATATINDVDNVFTSLGLNKATSAEDFNFGLLKAALSKRDFLAST</sequence>
<accession>A0A5C6CDR8</accession>
<dbReference type="SUPFAM" id="SSF117074">
    <property type="entry name" value="Hypothetical protein PA1324"/>
    <property type="match status" value="3"/>
</dbReference>
<dbReference type="Gene3D" id="2.60.40.740">
    <property type="match status" value="5"/>
</dbReference>
<feature type="compositionally biased region" description="Low complexity" evidence="4">
    <location>
        <begin position="1404"/>
        <end position="1421"/>
    </location>
</feature>
<proteinExistence type="predicted"/>
<evidence type="ECO:0000313" key="7">
    <source>
        <dbReference type="EMBL" id="TWU21634.1"/>
    </source>
</evidence>
<feature type="domain" description="DUF11" evidence="5">
    <location>
        <begin position="1049"/>
        <end position="1169"/>
    </location>
</feature>
<comment type="caution">
    <text evidence="7">The sequence shown here is derived from an EMBL/GenBank/DDBJ whole genome shotgun (WGS) entry which is preliminary data.</text>
</comment>
<evidence type="ECO:0000313" key="8">
    <source>
        <dbReference type="Proteomes" id="UP000316304"/>
    </source>
</evidence>
<feature type="domain" description="DUF11" evidence="5">
    <location>
        <begin position="665"/>
        <end position="785"/>
    </location>
</feature>
<organism evidence="7 8">
    <name type="scientific">Novipirellula galeiformis</name>
    <dbReference type="NCBI Taxonomy" id="2528004"/>
    <lineage>
        <taxon>Bacteria</taxon>
        <taxon>Pseudomonadati</taxon>
        <taxon>Planctomycetota</taxon>
        <taxon>Planctomycetia</taxon>
        <taxon>Pirellulales</taxon>
        <taxon>Pirellulaceae</taxon>
        <taxon>Novipirellula</taxon>
    </lineage>
</organism>
<name>A0A5C6CDR8_9BACT</name>
<dbReference type="Proteomes" id="UP000316304">
    <property type="component" value="Unassembled WGS sequence"/>
</dbReference>
<evidence type="ECO:0000259" key="5">
    <source>
        <dbReference type="Pfam" id="PF01345"/>
    </source>
</evidence>
<evidence type="ECO:0000259" key="6">
    <source>
        <dbReference type="Pfam" id="PF17210"/>
    </source>
</evidence>
<dbReference type="Pfam" id="PF17210">
    <property type="entry name" value="SdrD_B"/>
    <property type="match status" value="1"/>
</dbReference>
<feature type="domain" description="SD-repeat containing protein B" evidence="6">
    <location>
        <begin position="1434"/>
        <end position="1537"/>
    </location>
</feature>
<dbReference type="Pfam" id="PF01345">
    <property type="entry name" value="DUF11"/>
    <property type="match status" value="7"/>
</dbReference>
<feature type="domain" description="DUF11" evidence="5">
    <location>
        <begin position="536"/>
        <end position="658"/>
    </location>
</feature>
<dbReference type="PANTHER" id="PTHR34819">
    <property type="entry name" value="LARGE CYSTEINE-RICH PERIPLASMIC PROTEIN OMCB"/>
    <property type="match status" value="1"/>
</dbReference>
<keyword evidence="8" id="KW-1185">Reference proteome</keyword>
<protein>
    <submittedName>
        <fullName evidence="7">Translocon-associated protein beta (TRAPB)</fullName>
    </submittedName>
</protein>
<feature type="domain" description="DUF11" evidence="5">
    <location>
        <begin position="921"/>
        <end position="1042"/>
    </location>
</feature>
<dbReference type="InterPro" id="IPR001434">
    <property type="entry name" value="OmcB-like_DUF11"/>
</dbReference>
<evidence type="ECO:0000256" key="1">
    <source>
        <dbReference type="ARBA" id="ARBA00004613"/>
    </source>
</evidence>
<dbReference type="InterPro" id="IPR047589">
    <property type="entry name" value="DUF11_rpt"/>
</dbReference>
<keyword evidence="2" id="KW-0964">Secreted</keyword>
<dbReference type="Gene3D" id="2.60.40.10">
    <property type="entry name" value="Immunoglobulins"/>
    <property type="match status" value="4"/>
</dbReference>
<evidence type="ECO:0000256" key="3">
    <source>
        <dbReference type="ARBA" id="ARBA00022729"/>
    </source>
</evidence>
<dbReference type="InterPro" id="IPR013783">
    <property type="entry name" value="Ig-like_fold"/>
</dbReference>
<feature type="compositionally biased region" description="Polar residues" evidence="4">
    <location>
        <begin position="390"/>
        <end position="404"/>
    </location>
</feature>
<dbReference type="InterPro" id="IPR051172">
    <property type="entry name" value="Chlamydia_OmcB"/>
</dbReference>
<keyword evidence="3" id="KW-0732">Signal</keyword>
<feature type="region of interest" description="Disordered" evidence="4">
    <location>
        <begin position="390"/>
        <end position="409"/>
    </location>
</feature>